<name>A0AA37PA86_9PEZI</name>
<feature type="region of interest" description="Disordered" evidence="3">
    <location>
        <begin position="1"/>
        <end position="45"/>
    </location>
</feature>
<protein>
    <recommendedName>
        <fullName evidence="1">Postreplication repair E3 ubiquitin-protein ligase RAD18</fullName>
    </recommendedName>
</protein>
<proteinExistence type="predicted"/>
<dbReference type="PROSITE" id="PS50800">
    <property type="entry name" value="SAP"/>
    <property type="match status" value="1"/>
</dbReference>
<evidence type="ECO:0000259" key="4">
    <source>
        <dbReference type="PROSITE" id="PS50089"/>
    </source>
</evidence>
<dbReference type="AlphaFoldDB" id="A0AA37PA86"/>
<dbReference type="Proteomes" id="UP001055115">
    <property type="component" value="Unassembled WGS sequence"/>
</dbReference>
<dbReference type="PROSITE" id="PS50089">
    <property type="entry name" value="ZF_RING_2"/>
    <property type="match status" value="1"/>
</dbReference>
<dbReference type="InterPro" id="IPR036361">
    <property type="entry name" value="SAP_dom_sf"/>
</dbReference>
<evidence type="ECO:0000256" key="2">
    <source>
        <dbReference type="PROSITE-ProRule" id="PRU00175"/>
    </source>
</evidence>
<evidence type="ECO:0000313" key="6">
    <source>
        <dbReference type="EMBL" id="GKT48523.1"/>
    </source>
</evidence>
<sequence length="315" mass="34186">MSSLPQSELSAPPSSPGYASNEDDETPSQTKSTPKPKSKFLQYPPEVPRLTRLGPCIFGANTGPVADGADLTKLTVPMLKEQLAIRGMPENGKKKDLIERLTNWKTYKPETVAVREASDNRPFGPISQKVSATGEKRSWAMSDEKGHLNAVKKVMQESMFIIKQHTNYDGSPGLTSSVRGSSSDTYEVTISNKTSCTCSSIVHVLTHVLRAPAELLPQRTLFTEELTKLLDRAPKVRFTTAEVSTDPSMSDGVPKSKDGKCCPVCFKDIDQAQTVCCSKCGSHTHSSCFNAYAGEYSGWGVKCAVCQGEWSPAAV</sequence>
<comment type="caution">
    <text evidence="6">The sequence shown here is derived from an EMBL/GenBank/DDBJ whole genome shotgun (WGS) entry which is preliminary data.</text>
</comment>
<keyword evidence="2" id="KW-0479">Metal-binding</keyword>
<feature type="domain" description="SAP" evidence="5">
    <location>
        <begin position="71"/>
        <end position="105"/>
    </location>
</feature>
<evidence type="ECO:0000259" key="5">
    <source>
        <dbReference type="PROSITE" id="PS50800"/>
    </source>
</evidence>
<dbReference type="Gene3D" id="1.10.720.30">
    <property type="entry name" value="SAP domain"/>
    <property type="match status" value="1"/>
</dbReference>
<evidence type="ECO:0000256" key="1">
    <source>
        <dbReference type="ARBA" id="ARBA00015551"/>
    </source>
</evidence>
<accession>A0AA37PA86</accession>
<dbReference type="SUPFAM" id="SSF68906">
    <property type="entry name" value="SAP domain"/>
    <property type="match status" value="1"/>
</dbReference>
<evidence type="ECO:0000313" key="7">
    <source>
        <dbReference type="Proteomes" id="UP001055115"/>
    </source>
</evidence>
<dbReference type="EMBL" id="BQXU01000024">
    <property type="protein sequence ID" value="GKT48523.1"/>
    <property type="molecule type" value="Genomic_DNA"/>
</dbReference>
<keyword evidence="7" id="KW-1185">Reference proteome</keyword>
<dbReference type="PANTHER" id="PTHR21540">
    <property type="entry name" value="RING FINGER AND SWIM DOMAIN-CONTAINING PROTEIN 2"/>
    <property type="match status" value="1"/>
</dbReference>
<dbReference type="GO" id="GO:0008270">
    <property type="term" value="F:zinc ion binding"/>
    <property type="evidence" value="ECO:0007669"/>
    <property type="project" value="UniProtKB-KW"/>
</dbReference>
<reference evidence="6 7" key="1">
    <citation type="submission" date="2022-03" db="EMBL/GenBank/DDBJ databases">
        <title>Genome data of Colletotrichum spp.</title>
        <authorList>
            <person name="Utami Y.D."/>
            <person name="Hiruma K."/>
        </authorList>
    </citation>
    <scope>NUCLEOTIDE SEQUENCE [LARGE SCALE GENOMIC DNA]</scope>
    <source>
        <strain evidence="6 7">MAFF 239500</strain>
    </source>
</reference>
<keyword evidence="2" id="KW-0863">Zinc-finger</keyword>
<evidence type="ECO:0000256" key="3">
    <source>
        <dbReference type="SAM" id="MobiDB-lite"/>
    </source>
</evidence>
<gene>
    <name evidence="6" type="ORF">ColSpa_08704</name>
</gene>
<organism evidence="6 7">
    <name type="scientific">Colletotrichum spaethianum</name>
    <dbReference type="NCBI Taxonomy" id="700344"/>
    <lineage>
        <taxon>Eukaryota</taxon>
        <taxon>Fungi</taxon>
        <taxon>Dikarya</taxon>
        <taxon>Ascomycota</taxon>
        <taxon>Pezizomycotina</taxon>
        <taxon>Sordariomycetes</taxon>
        <taxon>Hypocreomycetidae</taxon>
        <taxon>Glomerellales</taxon>
        <taxon>Glomerellaceae</taxon>
        <taxon>Colletotrichum</taxon>
        <taxon>Colletotrichum spaethianum species complex</taxon>
    </lineage>
</organism>
<dbReference type="PANTHER" id="PTHR21540:SF0">
    <property type="entry name" value="PHD FAMILY PROTEIN"/>
    <property type="match status" value="1"/>
</dbReference>
<dbReference type="GO" id="GO:0061630">
    <property type="term" value="F:ubiquitin protein ligase activity"/>
    <property type="evidence" value="ECO:0007669"/>
    <property type="project" value="InterPro"/>
</dbReference>
<dbReference type="InterPro" id="IPR039903">
    <property type="entry name" value="Zswim2"/>
</dbReference>
<dbReference type="RefSeq" id="XP_049130873.1">
    <property type="nucleotide sequence ID" value="XM_049274916.1"/>
</dbReference>
<dbReference type="Pfam" id="PF02037">
    <property type="entry name" value="SAP"/>
    <property type="match status" value="1"/>
</dbReference>
<dbReference type="InterPro" id="IPR003034">
    <property type="entry name" value="SAP_dom"/>
</dbReference>
<dbReference type="InterPro" id="IPR001841">
    <property type="entry name" value="Znf_RING"/>
</dbReference>
<keyword evidence="2" id="KW-0862">Zinc</keyword>
<dbReference type="GeneID" id="73329506"/>
<dbReference type="SMART" id="SM00513">
    <property type="entry name" value="SAP"/>
    <property type="match status" value="1"/>
</dbReference>
<feature type="domain" description="RING-type" evidence="4">
    <location>
        <begin position="262"/>
        <end position="307"/>
    </location>
</feature>